<feature type="signal peptide" evidence="1">
    <location>
        <begin position="1"/>
        <end position="23"/>
    </location>
</feature>
<keyword evidence="3" id="KW-1185">Reference proteome</keyword>
<dbReference type="AlphaFoldDB" id="A0AAD5DIT4"/>
<evidence type="ECO:0000313" key="3">
    <source>
        <dbReference type="Proteomes" id="UP001205105"/>
    </source>
</evidence>
<organism evidence="2 3">
    <name type="scientific">Chlorella ohadii</name>
    <dbReference type="NCBI Taxonomy" id="2649997"/>
    <lineage>
        <taxon>Eukaryota</taxon>
        <taxon>Viridiplantae</taxon>
        <taxon>Chlorophyta</taxon>
        <taxon>core chlorophytes</taxon>
        <taxon>Trebouxiophyceae</taxon>
        <taxon>Chlorellales</taxon>
        <taxon>Chlorellaceae</taxon>
        <taxon>Chlorella clade</taxon>
        <taxon>Chlorella</taxon>
    </lineage>
</organism>
<reference evidence="2" key="1">
    <citation type="submission" date="2020-11" db="EMBL/GenBank/DDBJ databases">
        <title>Chlorella ohadii genome sequencing and assembly.</title>
        <authorList>
            <person name="Murik O."/>
            <person name="Treves H."/>
            <person name="Kedem I."/>
            <person name="Shotland Y."/>
            <person name="Kaplan A."/>
        </authorList>
    </citation>
    <scope>NUCLEOTIDE SEQUENCE</scope>
    <source>
        <strain evidence="2">1</strain>
    </source>
</reference>
<feature type="chain" id="PRO_5041964524" evidence="1">
    <location>
        <begin position="24"/>
        <end position="148"/>
    </location>
</feature>
<name>A0AAD5DIT4_9CHLO</name>
<dbReference type="EMBL" id="JADXDR010000144">
    <property type="protein sequence ID" value="KAI7837731.1"/>
    <property type="molecule type" value="Genomic_DNA"/>
</dbReference>
<proteinExistence type="predicted"/>
<comment type="caution">
    <text evidence="2">The sequence shown here is derived from an EMBL/GenBank/DDBJ whole genome shotgun (WGS) entry which is preliminary data.</text>
</comment>
<sequence length="148" mass="14768">MPSRTLLLLLGILALAAAAAADAKQGNRKRAASLKGAHNRHLLTGYGSDFLTSAGTVADAIGSIPSDVPIPPDYAGIDGGAPASSGVQCACYNSGSYCACGYDPSSGSVYTVSACPDTSDTCVCPLSDTQYAWCVAGSTSTVGVSVQP</sequence>
<accession>A0AAD5DIT4</accession>
<keyword evidence="1" id="KW-0732">Signal</keyword>
<dbReference type="Proteomes" id="UP001205105">
    <property type="component" value="Unassembled WGS sequence"/>
</dbReference>
<protein>
    <submittedName>
        <fullName evidence="2">Uncharacterized protein</fullName>
    </submittedName>
</protein>
<evidence type="ECO:0000313" key="2">
    <source>
        <dbReference type="EMBL" id="KAI7837731.1"/>
    </source>
</evidence>
<gene>
    <name evidence="2" type="ORF">COHA_008453</name>
</gene>
<evidence type="ECO:0000256" key="1">
    <source>
        <dbReference type="SAM" id="SignalP"/>
    </source>
</evidence>